<organism evidence="2 3">
    <name type="scientific">Mucilaginibacter ginsenosidivorans</name>
    <dbReference type="NCBI Taxonomy" id="398053"/>
    <lineage>
        <taxon>Bacteria</taxon>
        <taxon>Pseudomonadati</taxon>
        <taxon>Bacteroidota</taxon>
        <taxon>Sphingobacteriia</taxon>
        <taxon>Sphingobacteriales</taxon>
        <taxon>Sphingobacteriaceae</taxon>
        <taxon>Mucilaginibacter</taxon>
    </lineage>
</organism>
<keyword evidence="1" id="KW-0812">Transmembrane</keyword>
<feature type="transmembrane region" description="Helical" evidence="1">
    <location>
        <begin position="194"/>
        <end position="213"/>
    </location>
</feature>
<feature type="transmembrane region" description="Helical" evidence="1">
    <location>
        <begin position="18"/>
        <end position="35"/>
    </location>
</feature>
<feature type="transmembrane region" description="Helical" evidence="1">
    <location>
        <begin position="219"/>
        <end position="239"/>
    </location>
</feature>
<evidence type="ECO:0000256" key="1">
    <source>
        <dbReference type="SAM" id="Phobius"/>
    </source>
</evidence>
<dbReference type="AlphaFoldDB" id="A0A5B8UTG9"/>
<feature type="transmembrane region" description="Helical" evidence="1">
    <location>
        <begin position="70"/>
        <end position="89"/>
    </location>
</feature>
<feature type="transmembrane region" description="Helical" evidence="1">
    <location>
        <begin position="95"/>
        <end position="113"/>
    </location>
</feature>
<evidence type="ECO:0000313" key="3">
    <source>
        <dbReference type="Proteomes" id="UP000321479"/>
    </source>
</evidence>
<keyword evidence="1" id="KW-1133">Transmembrane helix</keyword>
<accession>A0A5B8UTG9</accession>
<dbReference type="KEGG" id="mgin:FRZ54_05230"/>
<dbReference type="OrthoDB" id="5294764at2"/>
<dbReference type="RefSeq" id="WP_147030592.1">
    <property type="nucleotide sequence ID" value="NZ_CP042436.1"/>
</dbReference>
<gene>
    <name evidence="2" type="ORF">FRZ54_05230</name>
</gene>
<keyword evidence="3" id="KW-1185">Reference proteome</keyword>
<proteinExistence type="predicted"/>
<reference evidence="2 3" key="1">
    <citation type="journal article" date="2017" name="Curr. Microbiol.">
        <title>Mucilaginibacter ginsenosidivorans sp. nov., Isolated from Soil of Ginseng Field.</title>
        <authorList>
            <person name="Kim M.M."/>
            <person name="Siddiqi M.Z."/>
            <person name="Im W.T."/>
        </authorList>
    </citation>
    <scope>NUCLEOTIDE SEQUENCE [LARGE SCALE GENOMIC DNA]</scope>
    <source>
        <strain evidence="2 3">Gsoil 3017</strain>
    </source>
</reference>
<dbReference type="EMBL" id="CP042436">
    <property type="protein sequence ID" value="QEC62015.1"/>
    <property type="molecule type" value="Genomic_DNA"/>
</dbReference>
<name>A0A5B8UTG9_9SPHI</name>
<evidence type="ECO:0008006" key="4">
    <source>
        <dbReference type="Google" id="ProtNLM"/>
    </source>
</evidence>
<dbReference type="Proteomes" id="UP000321479">
    <property type="component" value="Chromosome"/>
</dbReference>
<keyword evidence="1" id="KW-0472">Membrane</keyword>
<evidence type="ECO:0000313" key="2">
    <source>
        <dbReference type="EMBL" id="QEC62015.1"/>
    </source>
</evidence>
<protein>
    <recommendedName>
        <fullName evidence="4">HTTM domain-containing protein</fullName>
    </recommendedName>
</protein>
<sequence>MDFPDLFNSAHGPNETGMFAKLFCAALAIQLLFSFRQQYRYFKTEPWKIYGRTQQLLGFIPLPALNQYQFLGSGLCMMISLVLVCIGFYPHIFIFIALVNYFLYFSQIISLAYVQRKTNLLPIVLLILLLSPSLDKSLAAPSTGWELLLVKIALVQVYFSAGLQKLTRSGLRWVNGKSLQAYLMENYLWSDKKSALVLAGRPAACMALSFLTLVFELTFWLVVFFPSVAFFYVAFAILFHTGTLITMRINYLKYMGPAYLVFFTDMIFRLKIIPGT</sequence>